<dbReference type="HOGENOM" id="CLU_137473_0_1_1"/>
<proteinExistence type="predicted"/>
<dbReference type="VEuPathDB" id="FungiDB:SOCG_06140"/>
<dbReference type="Proteomes" id="UP000016088">
    <property type="component" value="Unassembled WGS sequence"/>
</dbReference>
<dbReference type="EMBL" id="KE503208">
    <property type="protein sequence ID" value="EPX71619.1"/>
    <property type="molecule type" value="Genomic_DNA"/>
</dbReference>
<keyword evidence="2" id="KW-1185">Reference proteome</keyword>
<reference evidence="1 2" key="1">
    <citation type="journal article" date="2011" name="Science">
        <title>Comparative functional genomics of the fission yeasts.</title>
        <authorList>
            <person name="Rhind N."/>
            <person name="Chen Z."/>
            <person name="Yassour M."/>
            <person name="Thompson D.A."/>
            <person name="Haas B.J."/>
            <person name="Habib N."/>
            <person name="Wapinski I."/>
            <person name="Roy S."/>
            <person name="Lin M.F."/>
            <person name="Heiman D.I."/>
            <person name="Young S.K."/>
            <person name="Furuya K."/>
            <person name="Guo Y."/>
            <person name="Pidoux A."/>
            <person name="Chen H.M."/>
            <person name="Robbertse B."/>
            <person name="Goldberg J.M."/>
            <person name="Aoki K."/>
            <person name="Bayne E.H."/>
            <person name="Berlin A.M."/>
            <person name="Desjardins C.A."/>
            <person name="Dobbs E."/>
            <person name="Dukaj L."/>
            <person name="Fan L."/>
            <person name="FitzGerald M.G."/>
            <person name="French C."/>
            <person name="Gujja S."/>
            <person name="Hansen K."/>
            <person name="Keifenheim D."/>
            <person name="Levin J.Z."/>
            <person name="Mosher R.A."/>
            <person name="Mueller C.A."/>
            <person name="Pfiffner J."/>
            <person name="Priest M."/>
            <person name="Russ C."/>
            <person name="Smialowska A."/>
            <person name="Swoboda P."/>
            <person name="Sykes S.M."/>
            <person name="Vaughn M."/>
            <person name="Vengrova S."/>
            <person name="Yoder R."/>
            <person name="Zeng Q."/>
            <person name="Allshire R."/>
            <person name="Baulcombe D."/>
            <person name="Birren B.W."/>
            <person name="Brown W."/>
            <person name="Ekwall K."/>
            <person name="Kellis M."/>
            <person name="Leatherwood J."/>
            <person name="Levin H."/>
            <person name="Margalit H."/>
            <person name="Martienssen R."/>
            <person name="Nieduszynski C.A."/>
            <person name="Spatafora J.W."/>
            <person name="Friedman N."/>
            <person name="Dalgaard J.Z."/>
            <person name="Baumann P."/>
            <person name="Niki H."/>
            <person name="Regev A."/>
            <person name="Nusbaum C."/>
        </authorList>
    </citation>
    <scope>NUCLEOTIDE SEQUENCE [LARGE SCALE GENOMIC DNA]</scope>
    <source>
        <strain evidence="2">yFS286</strain>
    </source>
</reference>
<evidence type="ECO:0000313" key="2">
    <source>
        <dbReference type="Proteomes" id="UP000016088"/>
    </source>
</evidence>
<gene>
    <name evidence="1" type="ORF">SOCG_06140</name>
</gene>
<evidence type="ECO:0000313" key="1">
    <source>
        <dbReference type="EMBL" id="EPX71619.1"/>
    </source>
</evidence>
<name>S9RBY2_SCHOY</name>
<dbReference type="GeneID" id="25033937"/>
<dbReference type="AlphaFoldDB" id="S9RBY2"/>
<dbReference type="OrthoDB" id="2120024at2759"/>
<dbReference type="RefSeq" id="XP_013020844.1">
    <property type="nucleotide sequence ID" value="XM_013165390.1"/>
</dbReference>
<organism evidence="1 2">
    <name type="scientific">Schizosaccharomyces octosporus (strain yFS286)</name>
    <name type="common">Fission yeast</name>
    <name type="synonym">Octosporomyces octosporus</name>
    <dbReference type="NCBI Taxonomy" id="483514"/>
    <lineage>
        <taxon>Eukaryota</taxon>
        <taxon>Fungi</taxon>
        <taxon>Dikarya</taxon>
        <taxon>Ascomycota</taxon>
        <taxon>Taphrinomycotina</taxon>
        <taxon>Schizosaccharomycetes</taxon>
        <taxon>Schizosaccharomycetales</taxon>
        <taxon>Schizosaccharomycetaceae</taxon>
        <taxon>Schizosaccharomyces</taxon>
    </lineage>
</organism>
<protein>
    <submittedName>
        <fullName evidence="1">Uncharacterized protein</fullName>
    </submittedName>
</protein>
<accession>S9RBY2</accession>
<sequence length="81" mass="9623">MVFFKKGYTKPLLIQRRLYSQTQQPSPHIMFYKNYARPLGKVMLFALTTYYGLDLLWWKMNSKEEEAEKKAELETLAASLK</sequence>
<dbReference type="OMA" id="MFYKNYA"/>